<protein>
    <submittedName>
        <fullName evidence="6">8-oxo-dGTP diphosphatase</fullName>
        <ecNumber evidence="6">3.6.1.55</ecNumber>
    </submittedName>
</protein>
<feature type="domain" description="Nudix hydrolase" evidence="5">
    <location>
        <begin position="39"/>
        <end position="168"/>
    </location>
</feature>
<dbReference type="PANTHER" id="PTHR43046:SF2">
    <property type="entry name" value="8-OXO-DGTP DIPHOSPHATASE-RELATED"/>
    <property type="match status" value="1"/>
</dbReference>
<evidence type="ECO:0000313" key="6">
    <source>
        <dbReference type="EMBL" id="MDH6213677.1"/>
    </source>
</evidence>
<evidence type="ECO:0000256" key="2">
    <source>
        <dbReference type="ARBA" id="ARBA00005582"/>
    </source>
</evidence>
<dbReference type="PROSITE" id="PS00893">
    <property type="entry name" value="NUDIX_BOX"/>
    <property type="match status" value="1"/>
</dbReference>
<evidence type="ECO:0000259" key="5">
    <source>
        <dbReference type="PROSITE" id="PS51462"/>
    </source>
</evidence>
<gene>
    <name evidence="6" type="ORF">M2283_000960</name>
</gene>
<dbReference type="PROSITE" id="PS51462">
    <property type="entry name" value="NUDIX"/>
    <property type="match status" value="1"/>
</dbReference>
<dbReference type="EC" id="3.6.1.55" evidence="6"/>
<comment type="cofactor">
    <cofactor evidence="1">
        <name>Mg(2+)</name>
        <dbReference type="ChEBI" id="CHEBI:18420"/>
    </cofactor>
</comment>
<evidence type="ECO:0000256" key="4">
    <source>
        <dbReference type="RuleBase" id="RU003476"/>
    </source>
</evidence>
<dbReference type="SUPFAM" id="SSF55811">
    <property type="entry name" value="Nudix"/>
    <property type="match status" value="1"/>
</dbReference>
<comment type="similarity">
    <text evidence="2 4">Belongs to the Nudix hydrolase family.</text>
</comment>
<evidence type="ECO:0000256" key="3">
    <source>
        <dbReference type="ARBA" id="ARBA00022801"/>
    </source>
</evidence>
<accession>A0ABT6LBJ0</accession>
<dbReference type="Proteomes" id="UP001160499">
    <property type="component" value="Unassembled WGS sequence"/>
</dbReference>
<keyword evidence="3 4" id="KW-0378">Hydrolase</keyword>
<dbReference type="InterPro" id="IPR020476">
    <property type="entry name" value="Nudix_hydrolase"/>
</dbReference>
<dbReference type="InterPro" id="IPR015797">
    <property type="entry name" value="NUDIX_hydrolase-like_dom_sf"/>
</dbReference>
<dbReference type="Gene3D" id="3.90.79.10">
    <property type="entry name" value="Nucleoside Triphosphate Pyrophosphohydrolase"/>
    <property type="match status" value="1"/>
</dbReference>
<proteinExistence type="inferred from homology"/>
<dbReference type="EMBL" id="JARXVH010000002">
    <property type="protein sequence ID" value="MDH6213677.1"/>
    <property type="molecule type" value="Genomic_DNA"/>
</dbReference>
<name>A0ABT6LBJ0_9ACTN</name>
<evidence type="ECO:0000313" key="7">
    <source>
        <dbReference type="Proteomes" id="UP001160499"/>
    </source>
</evidence>
<dbReference type="GO" id="GO:0035539">
    <property type="term" value="F:8-oxo-7,8-dihydrodeoxyguanosine triphosphate pyrophosphatase activity"/>
    <property type="evidence" value="ECO:0007669"/>
    <property type="project" value="UniProtKB-EC"/>
</dbReference>
<reference evidence="6 7" key="1">
    <citation type="submission" date="2023-04" db="EMBL/GenBank/DDBJ databases">
        <title>Forest soil microbial communities from Buena Vista Peninsula, Colon Province, Panama.</title>
        <authorList>
            <person name="Bouskill N."/>
        </authorList>
    </citation>
    <scope>NUCLEOTIDE SEQUENCE [LARGE SCALE GENOMIC DNA]</scope>
    <source>
        <strain evidence="6 7">GGS1</strain>
    </source>
</reference>
<comment type="caution">
    <text evidence="6">The sequence shown here is derived from an EMBL/GenBank/DDBJ whole genome shotgun (WGS) entry which is preliminary data.</text>
</comment>
<dbReference type="InterPro" id="IPR000086">
    <property type="entry name" value="NUDIX_hydrolase_dom"/>
</dbReference>
<dbReference type="InterPro" id="IPR020084">
    <property type="entry name" value="NUDIX_hydrolase_CS"/>
</dbReference>
<dbReference type="PANTHER" id="PTHR43046">
    <property type="entry name" value="GDP-MANNOSE MANNOSYL HYDROLASE"/>
    <property type="match status" value="1"/>
</dbReference>
<evidence type="ECO:0000256" key="1">
    <source>
        <dbReference type="ARBA" id="ARBA00001946"/>
    </source>
</evidence>
<keyword evidence="7" id="KW-1185">Reference proteome</keyword>
<sequence length="186" mass="20854">MTPRLDRRILDAALSDVRQALTVYDDALDWLLRPEAALKGPWGAEAWVFDPALTHVLLVRHQWRGWVPPGGKVDPGETPREAARRELFEETGIRAELLPTPAAVTVRSYHPGWHAVLGVSYLTVVDRGTSLTPEDGQPAAWLPLDAPWQGWFSEDRVRMVRCAQWIGDGERNGDGVWSGEKDWNGE</sequence>
<organism evidence="6 7">
    <name type="scientific">Streptomyces pseudovenezuelae</name>
    <dbReference type="NCBI Taxonomy" id="67350"/>
    <lineage>
        <taxon>Bacteria</taxon>
        <taxon>Bacillati</taxon>
        <taxon>Actinomycetota</taxon>
        <taxon>Actinomycetes</taxon>
        <taxon>Kitasatosporales</taxon>
        <taxon>Streptomycetaceae</taxon>
        <taxon>Streptomyces</taxon>
        <taxon>Streptomyces aurantiacus group</taxon>
    </lineage>
</organism>
<dbReference type="Pfam" id="PF00293">
    <property type="entry name" value="NUDIX"/>
    <property type="match status" value="1"/>
</dbReference>
<dbReference type="RefSeq" id="WP_280874736.1">
    <property type="nucleotide sequence ID" value="NZ_JARXVH010000002.1"/>
</dbReference>
<dbReference type="PRINTS" id="PR00502">
    <property type="entry name" value="NUDIXFAMILY"/>
</dbReference>